<dbReference type="SUPFAM" id="SSF53335">
    <property type="entry name" value="S-adenosyl-L-methionine-dependent methyltransferases"/>
    <property type="match status" value="1"/>
</dbReference>
<sequence length="278" mass="31543">MDNTISFRQSADGSTSAYNADFDECYHSLKDGALNETLYKHIYPSLAHSVGCFGDALENLPNTSNTLCVLDICFGLGYNTLTLLSTLAKGQIPQQQILNGQILKTPFKGKVEIYSPEIDENVFRTLRELPYPPFICETLPLEEILKHFESARQVSQYDGKIGDMEFEIYLYKGDALVFLENLKRDLNGEFHIVFQDAFSPKKNPTLWSKEYFALLYHLLHPQGIITTYSQSRAVRENAINAGFRVYDYKPSNVCEINIRGGSVMGKRALNLENLKEIK</sequence>
<evidence type="ECO:0000313" key="3">
    <source>
        <dbReference type="Proteomes" id="UP000255335"/>
    </source>
</evidence>
<gene>
    <name evidence="2" type="primary">mnmC</name>
    <name evidence="2" type="ORF">NCTC12221_00989</name>
</gene>
<dbReference type="AlphaFoldDB" id="A0A377JPJ7"/>
<feature type="domain" description="MnmC-like methyltransferase" evidence="1">
    <location>
        <begin position="156"/>
        <end position="248"/>
    </location>
</feature>
<evidence type="ECO:0000259" key="1">
    <source>
        <dbReference type="Pfam" id="PF05430"/>
    </source>
</evidence>
<dbReference type="EMBL" id="UGHZ01000001">
    <property type="protein sequence ID" value="STP09544.1"/>
    <property type="molecule type" value="Genomic_DNA"/>
</dbReference>
<protein>
    <submittedName>
        <fullName evidence="2">tRNA 5-methylaminomethyl-2-thiouridine biosynthesis bifunctional protein MnmC</fullName>
    </submittedName>
</protein>
<dbReference type="PANTHER" id="PTHR39963">
    <property type="entry name" value="SLL0983 PROTEIN"/>
    <property type="match status" value="1"/>
</dbReference>
<organism evidence="2 3">
    <name type="scientific">Helicobacter cinaedi</name>
    <dbReference type="NCBI Taxonomy" id="213"/>
    <lineage>
        <taxon>Bacteria</taxon>
        <taxon>Pseudomonadati</taxon>
        <taxon>Campylobacterota</taxon>
        <taxon>Epsilonproteobacteria</taxon>
        <taxon>Campylobacterales</taxon>
        <taxon>Helicobacteraceae</taxon>
        <taxon>Helicobacter</taxon>
    </lineage>
</organism>
<dbReference type="Gene3D" id="3.40.50.150">
    <property type="entry name" value="Vaccinia Virus protein VP39"/>
    <property type="match status" value="1"/>
</dbReference>
<dbReference type="InterPro" id="IPR008471">
    <property type="entry name" value="MnmC-like_methylTransf"/>
</dbReference>
<dbReference type="Pfam" id="PF05430">
    <property type="entry name" value="Methyltransf_30"/>
    <property type="match status" value="1"/>
</dbReference>
<evidence type="ECO:0000313" key="2">
    <source>
        <dbReference type="EMBL" id="STP09544.1"/>
    </source>
</evidence>
<dbReference type="RefSeq" id="WP_115026227.1">
    <property type="nucleotide sequence ID" value="NZ_UGHZ01000001.1"/>
</dbReference>
<dbReference type="PANTHER" id="PTHR39963:SF1">
    <property type="entry name" value="MNMC-LIKE METHYLTRANSFERASE DOMAIN-CONTAINING PROTEIN"/>
    <property type="match status" value="1"/>
</dbReference>
<accession>A0A377JPJ7</accession>
<dbReference type="GO" id="GO:0016645">
    <property type="term" value="F:oxidoreductase activity, acting on the CH-NH group of donors"/>
    <property type="evidence" value="ECO:0007669"/>
    <property type="project" value="InterPro"/>
</dbReference>
<dbReference type="Proteomes" id="UP000255335">
    <property type="component" value="Unassembled WGS sequence"/>
</dbReference>
<proteinExistence type="predicted"/>
<dbReference type="InterPro" id="IPR029063">
    <property type="entry name" value="SAM-dependent_MTases_sf"/>
</dbReference>
<name>A0A377JPJ7_9HELI</name>
<reference evidence="2 3" key="1">
    <citation type="submission" date="2018-06" db="EMBL/GenBank/DDBJ databases">
        <authorList>
            <consortium name="Pathogen Informatics"/>
            <person name="Doyle S."/>
        </authorList>
    </citation>
    <scope>NUCLEOTIDE SEQUENCE [LARGE SCALE GENOMIC DNA]</scope>
    <source>
        <strain evidence="2 3">NCTC12221</strain>
    </source>
</reference>